<dbReference type="Gene3D" id="2.60.40.10">
    <property type="entry name" value="Immunoglobulins"/>
    <property type="match status" value="2"/>
</dbReference>
<dbReference type="InterPro" id="IPR036116">
    <property type="entry name" value="FN3_sf"/>
</dbReference>
<dbReference type="InterPro" id="IPR003961">
    <property type="entry name" value="FN3_dom"/>
</dbReference>
<accession>C3Z9A1</accession>
<gene>
    <name evidence="3" type="ORF">BRAFLDRAFT_239060</name>
</gene>
<protein>
    <recommendedName>
        <fullName evidence="2">Fibronectin type-III domain-containing protein</fullName>
    </recommendedName>
</protein>
<dbReference type="CDD" id="cd00063">
    <property type="entry name" value="FN3"/>
    <property type="match status" value="1"/>
</dbReference>
<dbReference type="InterPro" id="IPR050991">
    <property type="entry name" value="ECM_Regulatory_Proteins"/>
</dbReference>
<dbReference type="Pfam" id="PF00041">
    <property type="entry name" value="fn3"/>
    <property type="match status" value="2"/>
</dbReference>
<feature type="non-terminal residue" evidence="3">
    <location>
        <position position="1"/>
    </location>
</feature>
<dbReference type="PANTHER" id="PTHR46708">
    <property type="entry name" value="TENASCIN"/>
    <property type="match status" value="1"/>
</dbReference>
<dbReference type="InParanoid" id="C3Z9A1"/>
<reference evidence="3" key="1">
    <citation type="journal article" date="2008" name="Nature">
        <title>The amphioxus genome and the evolution of the chordate karyotype.</title>
        <authorList>
            <consortium name="US DOE Joint Genome Institute (JGI-PGF)"/>
            <person name="Putnam N.H."/>
            <person name="Butts T."/>
            <person name="Ferrier D.E.K."/>
            <person name="Furlong R.F."/>
            <person name="Hellsten U."/>
            <person name="Kawashima T."/>
            <person name="Robinson-Rechavi M."/>
            <person name="Shoguchi E."/>
            <person name="Terry A."/>
            <person name="Yu J.-K."/>
            <person name="Benito-Gutierrez E.L."/>
            <person name="Dubchak I."/>
            <person name="Garcia-Fernandez J."/>
            <person name="Gibson-Brown J.J."/>
            <person name="Grigoriev I.V."/>
            <person name="Horton A.C."/>
            <person name="de Jong P.J."/>
            <person name="Jurka J."/>
            <person name="Kapitonov V.V."/>
            <person name="Kohara Y."/>
            <person name="Kuroki Y."/>
            <person name="Lindquist E."/>
            <person name="Lucas S."/>
            <person name="Osoegawa K."/>
            <person name="Pennacchio L.A."/>
            <person name="Salamov A.A."/>
            <person name="Satou Y."/>
            <person name="Sauka-Spengler T."/>
            <person name="Schmutz J."/>
            <person name="Shin-I T."/>
            <person name="Toyoda A."/>
            <person name="Bronner-Fraser M."/>
            <person name="Fujiyama A."/>
            <person name="Holland L.Z."/>
            <person name="Holland P.W.H."/>
            <person name="Satoh N."/>
            <person name="Rokhsar D.S."/>
        </authorList>
    </citation>
    <scope>NUCLEOTIDE SEQUENCE [LARGE SCALE GENOMIC DNA]</scope>
    <source>
        <strain evidence="3">S238N-H82</strain>
        <tissue evidence="3">Testes</tissue>
    </source>
</reference>
<dbReference type="PANTHER" id="PTHR46708:SF2">
    <property type="entry name" value="FIBRONECTIN TYPE-III DOMAIN-CONTAINING PROTEIN"/>
    <property type="match status" value="1"/>
</dbReference>
<feature type="non-terminal residue" evidence="3">
    <location>
        <position position="177"/>
    </location>
</feature>
<organism>
    <name type="scientific">Branchiostoma floridae</name>
    <name type="common">Florida lancelet</name>
    <name type="synonym">Amphioxus</name>
    <dbReference type="NCBI Taxonomy" id="7739"/>
    <lineage>
        <taxon>Eukaryota</taxon>
        <taxon>Metazoa</taxon>
        <taxon>Chordata</taxon>
        <taxon>Cephalochordata</taxon>
        <taxon>Leptocardii</taxon>
        <taxon>Amphioxiformes</taxon>
        <taxon>Branchiostomatidae</taxon>
        <taxon>Branchiostoma</taxon>
    </lineage>
</organism>
<name>C3Z9A1_BRAFL</name>
<dbReference type="EMBL" id="GG666599">
    <property type="protein sequence ID" value="EEN50830.1"/>
    <property type="molecule type" value="Genomic_DNA"/>
</dbReference>
<dbReference type="eggNOG" id="KOG0791">
    <property type="taxonomic scope" value="Eukaryota"/>
</dbReference>
<dbReference type="PROSITE" id="PS50853">
    <property type="entry name" value="FN3"/>
    <property type="match status" value="1"/>
</dbReference>
<dbReference type="STRING" id="7739.C3Z9A1"/>
<dbReference type="InterPro" id="IPR013783">
    <property type="entry name" value="Ig-like_fold"/>
</dbReference>
<dbReference type="AlphaFoldDB" id="C3Z9A1"/>
<evidence type="ECO:0000256" key="1">
    <source>
        <dbReference type="ARBA" id="ARBA00022737"/>
    </source>
</evidence>
<feature type="domain" description="Fibronectin type-III" evidence="2">
    <location>
        <begin position="1"/>
        <end position="88"/>
    </location>
</feature>
<evidence type="ECO:0000313" key="3">
    <source>
        <dbReference type="EMBL" id="EEN50830.1"/>
    </source>
</evidence>
<sequence length="177" mass="19943">DLKLREKTETSITISWEHVKGEKEKYVLSLSPSEGEFDVEIPCHENRLQYTFRNLVAGKEYNLLVVAVSGSRKSQPTWTTHRTKVHKPEGLEIVNVKNQQVTITWEQAHGDKDKYTAAIFDTTFEDRAPKCIGDVSASASALEYRFSALVPGRGYEIAIRTNSGGETSEPDTRLIRT</sequence>
<dbReference type="SMART" id="SM00060">
    <property type="entry name" value="FN3"/>
    <property type="match status" value="2"/>
</dbReference>
<proteinExistence type="predicted"/>
<evidence type="ECO:0000259" key="2">
    <source>
        <dbReference type="PROSITE" id="PS50853"/>
    </source>
</evidence>
<keyword evidence="1" id="KW-0677">Repeat</keyword>
<dbReference type="SUPFAM" id="SSF49265">
    <property type="entry name" value="Fibronectin type III"/>
    <property type="match status" value="2"/>
</dbReference>